<dbReference type="RefSeq" id="WP_068833569.1">
    <property type="nucleotide sequence ID" value="NZ_JBHSMX010000012.1"/>
</dbReference>
<accession>A0ABW0Q8P2</accession>
<dbReference type="PANTHER" id="PTHR43031">
    <property type="entry name" value="FAD-DEPENDENT OXIDOREDUCTASE"/>
    <property type="match status" value="1"/>
</dbReference>
<proteinExistence type="predicted"/>
<reference evidence="3" key="1">
    <citation type="journal article" date="2019" name="Int. J. Syst. Evol. Microbiol.">
        <title>The Global Catalogue of Microorganisms (GCM) 10K type strain sequencing project: providing services to taxonomists for standard genome sequencing and annotation.</title>
        <authorList>
            <consortium name="The Broad Institute Genomics Platform"/>
            <consortium name="The Broad Institute Genome Sequencing Center for Infectious Disease"/>
            <person name="Wu L."/>
            <person name="Ma J."/>
        </authorList>
    </citation>
    <scope>NUCLEOTIDE SEQUENCE [LARGE SCALE GENOMIC DNA]</scope>
    <source>
        <strain evidence="3">CGMCC 4.7277</strain>
    </source>
</reference>
<name>A0ABW0Q8P2_9BURK</name>
<evidence type="ECO:0000313" key="2">
    <source>
        <dbReference type="EMBL" id="MFC5520931.1"/>
    </source>
</evidence>
<dbReference type="InterPro" id="IPR050229">
    <property type="entry name" value="GlpE_sulfurtransferase"/>
</dbReference>
<protein>
    <submittedName>
        <fullName evidence="2">Rhodanese-like domain-containing protein</fullName>
    </submittedName>
</protein>
<dbReference type="SMART" id="SM00450">
    <property type="entry name" value="RHOD"/>
    <property type="match status" value="1"/>
</dbReference>
<dbReference type="EMBL" id="JBHSMX010000012">
    <property type="protein sequence ID" value="MFC5520931.1"/>
    <property type="molecule type" value="Genomic_DNA"/>
</dbReference>
<dbReference type="PANTHER" id="PTHR43031:SF17">
    <property type="entry name" value="SULFURTRANSFERASE YTWF-RELATED"/>
    <property type="match status" value="1"/>
</dbReference>
<dbReference type="InterPro" id="IPR001763">
    <property type="entry name" value="Rhodanese-like_dom"/>
</dbReference>
<evidence type="ECO:0000313" key="3">
    <source>
        <dbReference type="Proteomes" id="UP001596084"/>
    </source>
</evidence>
<organism evidence="2 3">
    <name type="scientific">Polaromonas jejuensis</name>
    <dbReference type="NCBI Taxonomy" id="457502"/>
    <lineage>
        <taxon>Bacteria</taxon>
        <taxon>Pseudomonadati</taxon>
        <taxon>Pseudomonadota</taxon>
        <taxon>Betaproteobacteria</taxon>
        <taxon>Burkholderiales</taxon>
        <taxon>Comamonadaceae</taxon>
        <taxon>Polaromonas</taxon>
    </lineage>
</organism>
<dbReference type="Proteomes" id="UP001596084">
    <property type="component" value="Unassembled WGS sequence"/>
</dbReference>
<dbReference type="InterPro" id="IPR036873">
    <property type="entry name" value="Rhodanese-like_dom_sf"/>
</dbReference>
<gene>
    <name evidence="2" type="ORF">ACFPP7_08365</name>
</gene>
<feature type="domain" description="Rhodanese" evidence="1">
    <location>
        <begin position="23"/>
        <end position="119"/>
    </location>
</feature>
<dbReference type="PROSITE" id="PS50206">
    <property type="entry name" value="RHODANESE_3"/>
    <property type="match status" value="1"/>
</dbReference>
<dbReference type="Gene3D" id="3.40.250.10">
    <property type="entry name" value="Rhodanese-like domain"/>
    <property type="match status" value="1"/>
</dbReference>
<dbReference type="SUPFAM" id="SSF52821">
    <property type="entry name" value="Rhodanese/Cell cycle control phosphatase"/>
    <property type="match status" value="1"/>
</dbReference>
<keyword evidence="3" id="KW-1185">Reference proteome</keyword>
<evidence type="ECO:0000259" key="1">
    <source>
        <dbReference type="PROSITE" id="PS50206"/>
    </source>
</evidence>
<sequence length="121" mass="13251">MISQLSPSDFAAWRDKAMAGAASHALPVVLDVREPWELQTASVRAEGFTLVHIPMREIPARLAELQQLHGADHPIACLCHHGMRSLQVANYLAQSGFSEVVNLQGGIDAWSQQVDPLVPLY</sequence>
<dbReference type="Pfam" id="PF00581">
    <property type="entry name" value="Rhodanese"/>
    <property type="match status" value="1"/>
</dbReference>
<comment type="caution">
    <text evidence="2">The sequence shown here is derived from an EMBL/GenBank/DDBJ whole genome shotgun (WGS) entry which is preliminary data.</text>
</comment>